<sequence>MTYPENAQTGPGDAMPLRVPSRWSADFVVVSSLRSTASVRAPQRPIGPSANVPRPPPGGDGLLLDFAQGPIGRYGARMWWVRKAALDLPTAIATHCHEATGLLREGPSPAWMRVSSLQGGIYGVSWTGLPGRLTPWTFEAPRRWRRTTKKPRTRRGFFSTSKQPISRSANQPISSADHGSACTSCRCRTGTDRCGRPSAHRG</sequence>
<dbReference type="EMBL" id="RCDC01000006">
    <property type="protein sequence ID" value="RLK52010.1"/>
    <property type="molecule type" value="Genomic_DNA"/>
</dbReference>
<comment type="caution">
    <text evidence="2">The sequence shown here is derived from an EMBL/GenBank/DDBJ whole genome shotgun (WGS) entry which is preliminary data.</text>
</comment>
<feature type="region of interest" description="Disordered" evidence="1">
    <location>
        <begin position="147"/>
        <end position="183"/>
    </location>
</feature>
<name>A0A498CF53_9GAMM</name>
<proteinExistence type="predicted"/>
<evidence type="ECO:0000313" key="3">
    <source>
        <dbReference type="Proteomes" id="UP000274786"/>
    </source>
</evidence>
<evidence type="ECO:0000313" key="2">
    <source>
        <dbReference type="EMBL" id="RLK52010.1"/>
    </source>
</evidence>
<dbReference type="AlphaFoldDB" id="A0A498CF53"/>
<evidence type="ECO:0000256" key="1">
    <source>
        <dbReference type="SAM" id="MobiDB-lite"/>
    </source>
</evidence>
<feature type="compositionally biased region" description="Polar residues" evidence="1">
    <location>
        <begin position="158"/>
        <end position="174"/>
    </location>
</feature>
<gene>
    <name evidence="2" type="ORF">BCL79_3154</name>
</gene>
<dbReference type="Proteomes" id="UP000274786">
    <property type="component" value="Unassembled WGS sequence"/>
</dbReference>
<protein>
    <submittedName>
        <fullName evidence="2">Uncharacterized protein</fullName>
    </submittedName>
</protein>
<reference evidence="2 3" key="1">
    <citation type="submission" date="2018-10" db="EMBL/GenBank/DDBJ databases">
        <title>Comparative analysis of microorganisms from saline springs in Andes Mountain Range, Colombia.</title>
        <authorList>
            <person name="Rubin E."/>
        </authorList>
    </citation>
    <scope>NUCLEOTIDE SEQUENCE [LARGE SCALE GENOMIC DNA]</scope>
    <source>
        <strain evidence="2 3">USBA GBX 843</strain>
    </source>
</reference>
<organism evidence="2 3">
    <name type="scientific">Stenotrophomonas rhizophila</name>
    <dbReference type="NCBI Taxonomy" id="216778"/>
    <lineage>
        <taxon>Bacteria</taxon>
        <taxon>Pseudomonadati</taxon>
        <taxon>Pseudomonadota</taxon>
        <taxon>Gammaproteobacteria</taxon>
        <taxon>Lysobacterales</taxon>
        <taxon>Lysobacteraceae</taxon>
        <taxon>Stenotrophomonas</taxon>
    </lineage>
</organism>
<accession>A0A498CF53</accession>